<sequence length="392" mass="43332">MKTDLVTTVQSISQTVLRRWAADVDAKNRFPPESIDALREAGLFGYFVPTQYGGLAGDLKTAVKIAALLGEECLSTALIWGMHLHQVAVLADHATDAQAEVLTNIAREGTLVASVTSEPDKGGDLLRAWAPIQPEGDRLRVRRAAPIVSYGAEAGYFMITMRSGEDKPDTDVSLVLVKPEDGEITVTGEWNAMGTRGTRSVPMTFDVLVDSSRIIGKSFRQVVVQTMIPVAHLGWTAAWYGGARGAFRRFVSQLRTMGAKGKRKLDSDLFLSRLARLRVSLDLLEAMLNQTTERVQRLRQNQATLKEYEDITHNIGLDNLKIAGSELAFSIVDGLIELSNFNQGYLKNEPLGLERVFRDLRSASLQYKNDRLLKSNGKLILVEDSPMSAIWR</sequence>
<organism evidence="8 9">
    <name type="scientific">Candidatus Thiomargarita nelsonii</name>
    <dbReference type="NCBI Taxonomy" id="1003181"/>
    <lineage>
        <taxon>Bacteria</taxon>
        <taxon>Pseudomonadati</taxon>
        <taxon>Pseudomonadota</taxon>
        <taxon>Gammaproteobacteria</taxon>
        <taxon>Thiotrichales</taxon>
        <taxon>Thiotrichaceae</taxon>
        <taxon>Thiomargarita</taxon>
    </lineage>
</organism>
<dbReference type="InterPro" id="IPR036250">
    <property type="entry name" value="AcylCo_DH-like_C"/>
</dbReference>
<feature type="domain" description="Acyl-CoA dehydrogenase/oxidase C-terminal" evidence="6">
    <location>
        <begin position="224"/>
        <end position="363"/>
    </location>
</feature>
<evidence type="ECO:0000313" key="8">
    <source>
        <dbReference type="EMBL" id="OAD19801.1"/>
    </source>
</evidence>
<accession>A0A176RVL9</accession>
<comment type="caution">
    <text evidence="8">The sequence shown here is derived from an EMBL/GenBank/DDBJ whole genome shotgun (WGS) entry which is preliminary data.</text>
</comment>
<evidence type="ECO:0000256" key="1">
    <source>
        <dbReference type="ARBA" id="ARBA00001974"/>
    </source>
</evidence>
<dbReference type="Gene3D" id="1.10.540.10">
    <property type="entry name" value="Acyl-CoA dehydrogenase/oxidase, N-terminal domain"/>
    <property type="match status" value="1"/>
</dbReference>
<dbReference type="InterPro" id="IPR013786">
    <property type="entry name" value="AcylCoA_DH/ox_N"/>
</dbReference>
<comment type="similarity">
    <text evidence="2">Belongs to the acyl-CoA dehydrogenase family.</text>
</comment>
<dbReference type="InterPro" id="IPR037069">
    <property type="entry name" value="AcylCoA_DH/ox_N_sf"/>
</dbReference>
<gene>
    <name evidence="8" type="ORF">THIOM_004536</name>
</gene>
<dbReference type="Pfam" id="PF02771">
    <property type="entry name" value="Acyl-CoA_dh_N"/>
    <property type="match status" value="1"/>
</dbReference>
<dbReference type="PIRSF" id="PIRSF016578">
    <property type="entry name" value="HsaA"/>
    <property type="match status" value="1"/>
</dbReference>
<name>A0A176RVL9_9GAMM</name>
<protein>
    <submittedName>
        <fullName evidence="8">Acyl-CoA dehydrogenase domain-containing protein</fullName>
    </submittedName>
</protein>
<evidence type="ECO:0000259" key="7">
    <source>
        <dbReference type="Pfam" id="PF02771"/>
    </source>
</evidence>
<dbReference type="InterPro" id="IPR009100">
    <property type="entry name" value="AcylCoA_DH/oxidase_NM_dom_sf"/>
</dbReference>
<comment type="cofactor">
    <cofactor evidence="1">
        <name>FAD</name>
        <dbReference type="ChEBI" id="CHEBI:57692"/>
    </cofactor>
</comment>
<evidence type="ECO:0000256" key="2">
    <source>
        <dbReference type="ARBA" id="ARBA00009347"/>
    </source>
</evidence>
<keyword evidence="9" id="KW-1185">Reference proteome</keyword>
<dbReference type="Proteomes" id="UP000076962">
    <property type="component" value="Unassembled WGS sequence"/>
</dbReference>
<reference evidence="8 9" key="1">
    <citation type="submission" date="2016-05" db="EMBL/GenBank/DDBJ databases">
        <title>Single-cell genome of chain-forming Candidatus Thiomargarita nelsonii and comparison to other large sulfur-oxidizing bacteria.</title>
        <authorList>
            <person name="Winkel M."/>
            <person name="Salman V."/>
            <person name="Woyke T."/>
            <person name="Schulz-Vogt H."/>
            <person name="Richter M."/>
            <person name="Flood B."/>
            <person name="Bailey J."/>
            <person name="Amann R."/>
            <person name="Mussmann M."/>
        </authorList>
    </citation>
    <scope>NUCLEOTIDE SEQUENCE [LARGE SCALE GENOMIC DNA]</scope>
    <source>
        <strain evidence="8 9">THI036</strain>
    </source>
</reference>
<feature type="domain" description="Acyl-CoA dehydrogenase/oxidase N-terminal" evidence="7">
    <location>
        <begin position="5"/>
        <end position="100"/>
    </location>
</feature>
<dbReference type="PANTHER" id="PTHR43884:SF12">
    <property type="entry name" value="ISOVALERYL-COA DEHYDROGENASE, MITOCHONDRIAL-RELATED"/>
    <property type="match status" value="1"/>
</dbReference>
<dbReference type="GO" id="GO:0003995">
    <property type="term" value="F:acyl-CoA dehydrogenase activity"/>
    <property type="evidence" value="ECO:0007669"/>
    <property type="project" value="TreeGrafter"/>
</dbReference>
<dbReference type="SUPFAM" id="SSF56645">
    <property type="entry name" value="Acyl-CoA dehydrogenase NM domain-like"/>
    <property type="match status" value="1"/>
</dbReference>
<evidence type="ECO:0000256" key="4">
    <source>
        <dbReference type="ARBA" id="ARBA00022827"/>
    </source>
</evidence>
<dbReference type="Pfam" id="PF00441">
    <property type="entry name" value="Acyl-CoA_dh_1"/>
    <property type="match status" value="1"/>
</dbReference>
<evidence type="ECO:0000256" key="5">
    <source>
        <dbReference type="SAM" id="Coils"/>
    </source>
</evidence>
<dbReference type="Gene3D" id="2.40.110.10">
    <property type="entry name" value="Butyryl-CoA Dehydrogenase, subunit A, domain 2"/>
    <property type="match status" value="1"/>
</dbReference>
<evidence type="ECO:0000256" key="3">
    <source>
        <dbReference type="ARBA" id="ARBA00022630"/>
    </source>
</evidence>
<dbReference type="PANTHER" id="PTHR43884">
    <property type="entry name" value="ACYL-COA DEHYDROGENASE"/>
    <property type="match status" value="1"/>
</dbReference>
<dbReference type="GO" id="GO:0050660">
    <property type="term" value="F:flavin adenine dinucleotide binding"/>
    <property type="evidence" value="ECO:0007669"/>
    <property type="project" value="InterPro"/>
</dbReference>
<keyword evidence="3" id="KW-0285">Flavoprotein</keyword>
<evidence type="ECO:0000313" key="9">
    <source>
        <dbReference type="Proteomes" id="UP000076962"/>
    </source>
</evidence>
<evidence type="ECO:0000259" key="6">
    <source>
        <dbReference type="Pfam" id="PF00441"/>
    </source>
</evidence>
<keyword evidence="5" id="KW-0175">Coiled coil</keyword>
<proteinExistence type="inferred from homology"/>
<keyword evidence="4" id="KW-0274">FAD</keyword>
<dbReference type="SUPFAM" id="SSF47203">
    <property type="entry name" value="Acyl-CoA dehydrogenase C-terminal domain-like"/>
    <property type="match status" value="1"/>
</dbReference>
<dbReference type="InterPro" id="IPR046373">
    <property type="entry name" value="Acyl-CoA_Oxase/DH_mid-dom_sf"/>
</dbReference>
<dbReference type="Gene3D" id="1.20.140.10">
    <property type="entry name" value="Butyryl-CoA Dehydrogenase, subunit A, domain 3"/>
    <property type="match status" value="1"/>
</dbReference>
<dbReference type="AlphaFoldDB" id="A0A176RVL9"/>
<feature type="coiled-coil region" evidence="5">
    <location>
        <begin position="274"/>
        <end position="308"/>
    </location>
</feature>
<dbReference type="EMBL" id="LUTY01002659">
    <property type="protein sequence ID" value="OAD19801.1"/>
    <property type="molecule type" value="Genomic_DNA"/>
</dbReference>
<dbReference type="InterPro" id="IPR009075">
    <property type="entry name" value="AcylCo_DH/oxidase_C"/>
</dbReference>